<evidence type="ECO:0000313" key="3">
    <source>
        <dbReference type="Proteomes" id="UP000241675"/>
    </source>
</evidence>
<organism evidence="2 3">
    <name type="scientific">Stenotrophomonas phage vB_SmaS_DLP_5</name>
    <dbReference type="NCBI Taxonomy" id="2044561"/>
    <lineage>
        <taxon>Viruses</taxon>
        <taxon>Duplodnaviria</taxon>
        <taxon>Heunggongvirae</taxon>
        <taxon>Uroviricota</taxon>
        <taxon>Caudoviricetes</taxon>
        <taxon>Delepquintavirus</taxon>
        <taxon>Delepquintavirus DLP5</taxon>
    </lineage>
</organism>
<proteinExistence type="predicted"/>
<evidence type="ECO:0000313" key="2">
    <source>
        <dbReference type="EMBL" id="ATS92331.1"/>
    </source>
</evidence>
<dbReference type="Proteomes" id="UP000241675">
    <property type="component" value="Segment"/>
</dbReference>
<protein>
    <submittedName>
        <fullName evidence="2">Uncharacterized protein</fullName>
    </submittedName>
</protein>
<sequence length="169" mass="18779">MGVKMGDQKQEFLTEAEQEQSQDQSQKLDPKGFAKPIQTNLTPVQLAVNEFTKCSAVVDEMKPMIKSVEEHRKTLQSIADEKGAPNEEVTLHGTDGRSVTFKAKTETRKIDNMNGVIGLLKDKLSYDDLMGLLKISLTDLDKILSPAEQAQFVKKVYGSRTLKGYTTGE</sequence>
<keyword evidence="3" id="KW-1185">Reference proteome</keyword>
<dbReference type="EMBL" id="MG189906">
    <property type="protein sequence ID" value="ATS92331.1"/>
    <property type="molecule type" value="Genomic_DNA"/>
</dbReference>
<gene>
    <name evidence="2" type="ORF">DLP05_055</name>
</gene>
<name>A0A2D2W2G0_9CAUD</name>
<reference evidence="3" key="1">
    <citation type="submission" date="2017-10" db="EMBL/GenBank/DDBJ databases">
        <authorList>
            <person name="Peters D.L."/>
        </authorList>
    </citation>
    <scope>NUCLEOTIDE SEQUENCE [LARGE SCALE GENOMIC DNA]</scope>
</reference>
<feature type="region of interest" description="Disordered" evidence="1">
    <location>
        <begin position="1"/>
        <end position="34"/>
    </location>
</feature>
<reference evidence="2 3" key="2">
    <citation type="submission" date="2017-11" db="EMBL/GenBank/DDBJ databases">
        <title>Lysogenic conversion of Stenotrophomonas maltophilia by temperate phage DLP4.</title>
        <authorList>
            <person name="Dennis J."/>
            <person name="Stothard P."/>
        </authorList>
    </citation>
    <scope>NUCLEOTIDE SEQUENCE [LARGE SCALE GENOMIC DNA]</scope>
</reference>
<feature type="compositionally biased region" description="Basic and acidic residues" evidence="1">
    <location>
        <begin position="1"/>
        <end position="12"/>
    </location>
</feature>
<accession>A0A2D2W2G0</accession>
<evidence type="ECO:0000256" key="1">
    <source>
        <dbReference type="SAM" id="MobiDB-lite"/>
    </source>
</evidence>